<sequence>MGVASIHKGIRALKADTLRHILNLPEIRANREIRKEKQLCEECLLADLKELHTSLTGSQH</sequence>
<gene>
    <name evidence="1" type="ORF">CI610_00903</name>
</gene>
<proteinExistence type="predicted"/>
<evidence type="ECO:0000313" key="1">
    <source>
        <dbReference type="EMBL" id="PJE80092.1"/>
    </source>
</evidence>
<protein>
    <submittedName>
        <fullName evidence="1">Uncharacterized protein</fullName>
    </submittedName>
</protein>
<reference evidence="1" key="1">
    <citation type="journal article" date="2017" name="Appl. Environ. Microbiol.">
        <title>Molecular characterization of an Endozoicomonas-like organism causing infection in king scallop Pecten maximus L.</title>
        <authorList>
            <person name="Cano I."/>
            <person name="van Aerle R."/>
            <person name="Ross S."/>
            <person name="Verner-Jeffreys D.W."/>
            <person name="Paley R.K."/>
            <person name="Rimmer G."/>
            <person name="Ryder D."/>
            <person name="Hooper P."/>
            <person name="Stone D."/>
            <person name="Feist S.W."/>
        </authorList>
    </citation>
    <scope>NUCLEOTIDE SEQUENCE</scope>
</reference>
<comment type="caution">
    <text evidence="1">The sequence shown here is derived from an EMBL/GenBank/DDBJ whole genome shotgun (WGS) entry which is preliminary data.</text>
</comment>
<dbReference type="AlphaFoldDB" id="A0A2H9TA35"/>
<name>A0A2H9TA35_9ZZZZ</name>
<accession>A0A2H9TA35</accession>
<dbReference type="EMBL" id="NSIT01000032">
    <property type="protein sequence ID" value="PJE80092.1"/>
    <property type="molecule type" value="Genomic_DNA"/>
</dbReference>
<organism evidence="1">
    <name type="scientific">invertebrate metagenome</name>
    <dbReference type="NCBI Taxonomy" id="1711999"/>
    <lineage>
        <taxon>unclassified sequences</taxon>
        <taxon>metagenomes</taxon>
        <taxon>organismal metagenomes</taxon>
    </lineage>
</organism>